<sequence length="254" mass="27963">MTEPSNLSSSEGARSTSTLKEQWGKLLALASLVAIALGSFNDSMDALEKIYDFSLSQFTDIPSQNKLDSVYVRASAAVLDEQLGAPIYLKHSSHGETIKYYQDGRFILSAVVKEDAIAAYLVFPLDGFIPDTSKSAKGSLLLQHPFNTDEEITDFRVSYSRAVTYYLEESAEGAFSNLYSSVSGYSEFDVEPTQTQREALAALANAMVLGDDMVPLAETLRAQLKPNFYGYSMLGLQALEEAILTRSEYQLIRP</sequence>
<dbReference type="InterPro" id="IPR050010">
    <property type="entry name" value="ETEC_3214_dom"/>
</dbReference>
<dbReference type="EMBL" id="LOBR01000030">
    <property type="protein sequence ID" value="KYN89005.1"/>
    <property type="molecule type" value="Genomic_DNA"/>
</dbReference>
<name>A0A151KYS7_9VIBR</name>
<reference evidence="2" key="1">
    <citation type="submission" date="2015-12" db="EMBL/GenBank/DDBJ databases">
        <authorList>
            <person name="Shamseldin A."/>
            <person name="Moawad H."/>
            <person name="Abd El-Rahim W.M."/>
            <person name="Sadowsky M.J."/>
        </authorList>
    </citation>
    <scope>NUCLEOTIDE SEQUENCE [LARGE SCALE GENOMIC DNA]</scope>
    <source>
        <strain evidence="2">2538-88</strain>
    </source>
</reference>
<protein>
    <submittedName>
        <fullName evidence="1">Uncharacterized protein</fullName>
    </submittedName>
</protein>
<proteinExistence type="predicted"/>
<dbReference type="RefSeq" id="WP_061896813.1">
    <property type="nucleotide sequence ID" value="NZ_LOBR01000030.1"/>
</dbReference>
<evidence type="ECO:0000313" key="2">
    <source>
        <dbReference type="Proteomes" id="UP000075346"/>
    </source>
</evidence>
<gene>
    <name evidence="1" type="ORF">ATY37_13825</name>
</gene>
<dbReference type="NCBIfam" id="NF043066">
    <property type="entry name" value="ETEC_3214_dom"/>
    <property type="match status" value="1"/>
</dbReference>
<organism evidence="1 2">
    <name type="scientific">Vibrio cidicii</name>
    <dbReference type="NCBI Taxonomy" id="1763883"/>
    <lineage>
        <taxon>Bacteria</taxon>
        <taxon>Pseudomonadati</taxon>
        <taxon>Pseudomonadota</taxon>
        <taxon>Gammaproteobacteria</taxon>
        <taxon>Vibrionales</taxon>
        <taxon>Vibrionaceae</taxon>
        <taxon>Vibrio</taxon>
    </lineage>
</organism>
<comment type="caution">
    <text evidence="1">The sequence shown here is derived from an EMBL/GenBank/DDBJ whole genome shotgun (WGS) entry which is preliminary data.</text>
</comment>
<evidence type="ECO:0000313" key="1">
    <source>
        <dbReference type="EMBL" id="KYN89005.1"/>
    </source>
</evidence>
<dbReference type="AlphaFoldDB" id="A0A151KYS7"/>
<accession>A0A151KYS7</accession>
<dbReference type="Proteomes" id="UP000075346">
    <property type="component" value="Unassembled WGS sequence"/>
</dbReference>